<evidence type="ECO:0000313" key="2">
    <source>
        <dbReference type="Proteomes" id="UP000041314"/>
    </source>
</evidence>
<proteinExistence type="predicted"/>
<accession>A0A655BY87</accession>
<name>A0A655BY87_SALET</name>
<sequence>MQCRITQAIVRPHIIRRVRQPKIATTSAFAGINGEQRRHTFYQRFWQVVDSAFIKRYAGVRTLT</sequence>
<gene>
    <name evidence="1" type="ORF">ERS008198_01201</name>
</gene>
<organism evidence="1 2">
    <name type="scientific">Salmonella enterica subsp. enterica serovar Bovismorbificans</name>
    <dbReference type="NCBI Taxonomy" id="58097"/>
    <lineage>
        <taxon>Bacteria</taxon>
        <taxon>Pseudomonadati</taxon>
        <taxon>Pseudomonadota</taxon>
        <taxon>Gammaproteobacteria</taxon>
        <taxon>Enterobacterales</taxon>
        <taxon>Enterobacteriaceae</taxon>
        <taxon>Salmonella</taxon>
    </lineage>
</organism>
<evidence type="ECO:0000313" key="1">
    <source>
        <dbReference type="EMBL" id="CNT84435.1"/>
    </source>
</evidence>
<dbReference type="Proteomes" id="UP000041314">
    <property type="component" value="Unassembled WGS sequence"/>
</dbReference>
<protein>
    <submittedName>
        <fullName evidence="1">Uncharacterized protein</fullName>
    </submittedName>
</protein>
<dbReference type="AlphaFoldDB" id="A0A655BY87"/>
<dbReference type="EMBL" id="CQPA01000006">
    <property type="protein sequence ID" value="CNT84435.1"/>
    <property type="molecule type" value="Genomic_DNA"/>
</dbReference>
<reference evidence="1 2" key="1">
    <citation type="submission" date="2015-03" db="EMBL/GenBank/DDBJ databases">
        <authorList>
            <consortium name="Pathogen Informatics"/>
        </authorList>
    </citation>
    <scope>NUCLEOTIDE SEQUENCE [LARGE SCALE GENOMIC DNA]</scope>
    <source>
        <strain evidence="1 2">A1104</strain>
    </source>
</reference>